<dbReference type="Gene3D" id="2.40.10.10">
    <property type="entry name" value="Trypsin-like serine proteases"/>
    <property type="match status" value="2"/>
</dbReference>
<feature type="region of interest" description="Disordered" evidence="1">
    <location>
        <begin position="280"/>
        <end position="308"/>
    </location>
</feature>
<feature type="chain" id="PRO_5046693310" description="Serine protease" evidence="2">
    <location>
        <begin position="20"/>
        <end position="518"/>
    </location>
</feature>
<dbReference type="PRINTS" id="PR00834">
    <property type="entry name" value="PROTEASES2C"/>
</dbReference>
<dbReference type="PANTHER" id="PTHR43019">
    <property type="entry name" value="SERINE ENDOPROTEASE DEGS"/>
    <property type="match status" value="1"/>
</dbReference>
<feature type="compositionally biased region" description="Pro residues" evidence="1">
    <location>
        <begin position="293"/>
        <end position="303"/>
    </location>
</feature>
<sequence length="518" mass="55690">MRSVLPSVVACILVLPASAQTYRAPEFYRAEAYFNSSSFEDRIAAQVLLIAAGYQNVVPTERFSLRTFEAINRFEADGRFSHIDGMLTKNVMDKLFDAAAPMLRMWDFRPTSHPVKGAQIWMPFGMGLRRVPSKNGISLDDPGGRLKVGYNYFENVFVEQAYQDLVEKMVRNRTTIHYKVFKEGWFVISATTSEGTDQYTRYHQDGSGILGFTLFWNTAQGEVSGERVAVLMSASLGSVMNGRPMIQPPGYDRSGAPIAQATAPVQPTTRVEPPTQFAAIPPSAAPEPKVEPKPAPVTPPAPAPKVEEEKGIKTGTGFFVTAGGKMLTNAHVIKGCSAVAVKLSDGSARKARVDATDANNDLALLTVEGITEGKFLKLRAGVRLGESAAAFGYPHTDVLASSGNFTLGNVTALAGINDDSRYYQIQVPVQSGNSGGPLLDYWGNAIGVVSSKLNVMKMASLTGDVPQNVNFALKATTALSFLETNSVQVDLGSATGEKRDPADIAEAAKQVTGFVACQ</sequence>
<evidence type="ECO:0000256" key="2">
    <source>
        <dbReference type="SAM" id="SignalP"/>
    </source>
</evidence>
<accession>A0ABQ4U7Z6</accession>
<keyword evidence="2" id="KW-0732">Signal</keyword>
<dbReference type="Pfam" id="PF13365">
    <property type="entry name" value="Trypsin_2"/>
    <property type="match status" value="1"/>
</dbReference>
<keyword evidence="4" id="KW-1185">Reference proteome</keyword>
<reference evidence="3" key="1">
    <citation type="journal article" date="2021" name="Front. Microbiol.">
        <title>Comprehensive Comparative Genomics and Phenotyping of Methylobacterium Species.</title>
        <authorList>
            <person name="Alessa O."/>
            <person name="Ogura Y."/>
            <person name="Fujitani Y."/>
            <person name="Takami H."/>
            <person name="Hayashi T."/>
            <person name="Sahin N."/>
            <person name="Tani A."/>
        </authorList>
    </citation>
    <scope>NUCLEOTIDE SEQUENCE</scope>
    <source>
        <strain evidence="3">DSM 23632</strain>
    </source>
</reference>
<organism evidence="3 4">
    <name type="scientific">Methylobacterium trifolii</name>
    <dbReference type="NCBI Taxonomy" id="1003092"/>
    <lineage>
        <taxon>Bacteria</taxon>
        <taxon>Pseudomonadati</taxon>
        <taxon>Pseudomonadota</taxon>
        <taxon>Alphaproteobacteria</taxon>
        <taxon>Hyphomicrobiales</taxon>
        <taxon>Methylobacteriaceae</taxon>
        <taxon>Methylobacterium</taxon>
    </lineage>
</organism>
<evidence type="ECO:0000256" key="1">
    <source>
        <dbReference type="SAM" id="MobiDB-lite"/>
    </source>
</evidence>
<dbReference type="InterPro" id="IPR001940">
    <property type="entry name" value="Peptidase_S1C"/>
</dbReference>
<evidence type="ECO:0000313" key="4">
    <source>
        <dbReference type="Proteomes" id="UP001055057"/>
    </source>
</evidence>
<reference evidence="3" key="2">
    <citation type="submission" date="2021-08" db="EMBL/GenBank/DDBJ databases">
        <authorList>
            <person name="Tani A."/>
            <person name="Ola A."/>
            <person name="Ogura Y."/>
            <person name="Katsura K."/>
            <person name="Hayashi T."/>
        </authorList>
    </citation>
    <scope>NUCLEOTIDE SEQUENCE</scope>
    <source>
        <strain evidence="3">DSM 23632</strain>
    </source>
</reference>
<dbReference type="Proteomes" id="UP001055057">
    <property type="component" value="Unassembled WGS sequence"/>
</dbReference>
<dbReference type="PANTHER" id="PTHR43019:SF23">
    <property type="entry name" value="PROTEASE DO-LIKE 5, CHLOROPLASTIC"/>
    <property type="match status" value="1"/>
</dbReference>
<dbReference type="InterPro" id="IPR043504">
    <property type="entry name" value="Peptidase_S1_PA_chymotrypsin"/>
</dbReference>
<comment type="caution">
    <text evidence="3">The sequence shown here is derived from an EMBL/GenBank/DDBJ whole genome shotgun (WGS) entry which is preliminary data.</text>
</comment>
<evidence type="ECO:0000313" key="3">
    <source>
        <dbReference type="EMBL" id="GJE62542.1"/>
    </source>
</evidence>
<feature type="signal peptide" evidence="2">
    <location>
        <begin position="1"/>
        <end position="19"/>
    </location>
</feature>
<dbReference type="EMBL" id="BPRB01000341">
    <property type="protein sequence ID" value="GJE62542.1"/>
    <property type="molecule type" value="Genomic_DNA"/>
</dbReference>
<dbReference type="InterPro" id="IPR009003">
    <property type="entry name" value="Peptidase_S1_PA"/>
</dbReference>
<evidence type="ECO:0008006" key="5">
    <source>
        <dbReference type="Google" id="ProtNLM"/>
    </source>
</evidence>
<name>A0ABQ4U7Z6_9HYPH</name>
<dbReference type="RefSeq" id="WP_238185178.1">
    <property type="nucleotide sequence ID" value="NZ_BPRB01000341.1"/>
</dbReference>
<dbReference type="SUPFAM" id="SSF50494">
    <property type="entry name" value="Trypsin-like serine proteases"/>
    <property type="match status" value="1"/>
</dbReference>
<gene>
    <name evidence="3" type="ORF">MPOCJGCO_4675</name>
</gene>
<proteinExistence type="predicted"/>
<protein>
    <recommendedName>
        <fullName evidence="5">Serine protease</fullName>
    </recommendedName>
</protein>